<keyword evidence="3" id="KW-0813">Transport</keyword>
<dbReference type="GO" id="GO:0005765">
    <property type="term" value="C:lysosomal membrane"/>
    <property type="evidence" value="ECO:0007669"/>
    <property type="project" value="TreeGrafter"/>
</dbReference>
<reference evidence="7" key="1">
    <citation type="submission" date="2022-03" db="EMBL/GenBank/DDBJ databases">
        <authorList>
            <person name="Martin C."/>
        </authorList>
    </citation>
    <scope>NUCLEOTIDE SEQUENCE</scope>
</reference>
<keyword evidence="5" id="KW-1133">Transmembrane helix</keyword>
<dbReference type="EMBL" id="CAIIXF020000001">
    <property type="protein sequence ID" value="CAH1773464.1"/>
    <property type="molecule type" value="Genomic_DNA"/>
</dbReference>
<evidence type="ECO:0000256" key="2">
    <source>
        <dbReference type="ARBA" id="ARBA00010076"/>
    </source>
</evidence>
<evidence type="ECO:0000256" key="3">
    <source>
        <dbReference type="ARBA" id="ARBA00022448"/>
    </source>
</evidence>
<dbReference type="PANTHER" id="PTHR12479">
    <property type="entry name" value="LYSOSOMAL-ASSOCIATED TRANSMEMBRANE PROTEIN"/>
    <property type="match status" value="1"/>
</dbReference>
<evidence type="ECO:0000256" key="6">
    <source>
        <dbReference type="ARBA" id="ARBA00023136"/>
    </source>
</evidence>
<dbReference type="PANTHER" id="PTHR12479:SF10">
    <property type="entry name" value="LYSOSOMAL-ASSOCIATED TRANSMEMBRANE PROTEIN"/>
    <property type="match status" value="1"/>
</dbReference>
<accession>A0A8J1U9L8</accession>
<dbReference type="InterPro" id="IPR004687">
    <property type="entry name" value="LAPTM4/5"/>
</dbReference>
<dbReference type="Pfam" id="PF03821">
    <property type="entry name" value="Mtp"/>
    <property type="match status" value="2"/>
</dbReference>
<comment type="caution">
    <text evidence="7">The sequence shown here is derived from an EMBL/GenBank/DDBJ whole genome shotgun (WGS) entry which is preliminary data.</text>
</comment>
<dbReference type="Proteomes" id="UP000749559">
    <property type="component" value="Unassembled WGS sequence"/>
</dbReference>
<dbReference type="AlphaFoldDB" id="A0A8J1U9L8"/>
<dbReference type="OrthoDB" id="10002163at2759"/>
<keyword evidence="6" id="KW-0472">Membrane</keyword>
<protein>
    <submittedName>
        <fullName evidence="7">Uncharacterized protein</fullName>
    </submittedName>
</protein>
<gene>
    <name evidence="7" type="ORF">OFUS_LOCUS1061</name>
</gene>
<sequence length="291" mass="33216">MRLKFEKDDPKQYRCCCCCHVRTGTILLGILILFGHILVMASLALLLIHPDVLEKYNEQTLWQTNVVDQQFPKLQLGDMPPRLDDSSASNSIGDSEEMLDIGKDKIVLGKKDDGYLFNDNWSSVFSPRKKVTQEDVFVAFLITFISLAFAAMLVYGAAKGRPSYLMPFFCVQVFAFCLTVLSVVGYFTYMPDVKQYISMQELPFKDELLKMDNEWLCLIVAVFFCFTLFIKAYLIGMVWACYKFLTRKQVTEAVNHYFDGNEEGGEMLLPPKYEDIVDQPANPPPPAYTNS</sequence>
<comment type="subcellular location">
    <subcellularLocation>
        <location evidence="1">Endomembrane system</location>
        <topology evidence="1">Multi-pass membrane protein</topology>
    </subcellularLocation>
</comment>
<evidence type="ECO:0000256" key="1">
    <source>
        <dbReference type="ARBA" id="ARBA00004127"/>
    </source>
</evidence>
<dbReference type="InterPro" id="IPR051115">
    <property type="entry name" value="LAPTM_transporter"/>
</dbReference>
<evidence type="ECO:0000256" key="4">
    <source>
        <dbReference type="ARBA" id="ARBA00022692"/>
    </source>
</evidence>
<evidence type="ECO:0000256" key="5">
    <source>
        <dbReference type="ARBA" id="ARBA00022989"/>
    </source>
</evidence>
<comment type="similarity">
    <text evidence="2">Belongs to the LAPTM4/LAPTM5 transporter family.</text>
</comment>
<proteinExistence type="inferred from homology"/>
<keyword evidence="4" id="KW-0812">Transmembrane</keyword>
<evidence type="ECO:0000313" key="8">
    <source>
        <dbReference type="Proteomes" id="UP000749559"/>
    </source>
</evidence>
<evidence type="ECO:0000313" key="7">
    <source>
        <dbReference type="EMBL" id="CAH1773464.1"/>
    </source>
</evidence>
<organism evidence="7 8">
    <name type="scientific">Owenia fusiformis</name>
    <name type="common">Polychaete worm</name>
    <dbReference type="NCBI Taxonomy" id="6347"/>
    <lineage>
        <taxon>Eukaryota</taxon>
        <taxon>Metazoa</taxon>
        <taxon>Spiralia</taxon>
        <taxon>Lophotrochozoa</taxon>
        <taxon>Annelida</taxon>
        <taxon>Polychaeta</taxon>
        <taxon>Sedentaria</taxon>
        <taxon>Canalipalpata</taxon>
        <taxon>Sabellida</taxon>
        <taxon>Oweniida</taxon>
        <taxon>Oweniidae</taxon>
        <taxon>Owenia</taxon>
    </lineage>
</organism>
<name>A0A8J1U9L8_OWEFU</name>
<keyword evidence="8" id="KW-1185">Reference proteome</keyword>
<dbReference type="GO" id="GO:0012505">
    <property type="term" value="C:endomembrane system"/>
    <property type="evidence" value="ECO:0007669"/>
    <property type="project" value="UniProtKB-SubCell"/>
</dbReference>